<evidence type="ECO:0008006" key="5">
    <source>
        <dbReference type="Google" id="ProtNLM"/>
    </source>
</evidence>
<accession>A0ABR7CZU5</accession>
<organism evidence="3 4">
    <name type="scientific">Butyricimonas hominis</name>
    <dbReference type="NCBI Taxonomy" id="2763032"/>
    <lineage>
        <taxon>Bacteria</taxon>
        <taxon>Pseudomonadati</taxon>
        <taxon>Bacteroidota</taxon>
        <taxon>Bacteroidia</taxon>
        <taxon>Bacteroidales</taxon>
        <taxon>Odoribacteraceae</taxon>
        <taxon>Butyricimonas</taxon>
    </lineage>
</organism>
<name>A0ABR7CZU5_9BACT</name>
<reference evidence="3 4" key="1">
    <citation type="submission" date="2020-08" db="EMBL/GenBank/DDBJ databases">
        <title>Genome public.</title>
        <authorList>
            <person name="Liu C."/>
            <person name="Sun Q."/>
        </authorList>
    </citation>
    <scope>NUCLEOTIDE SEQUENCE [LARGE SCALE GENOMIC DNA]</scope>
    <source>
        <strain evidence="3 4">NSJ-56</strain>
    </source>
</reference>
<keyword evidence="2" id="KW-0812">Transmembrane</keyword>
<dbReference type="RefSeq" id="WP_186975374.1">
    <property type="nucleotide sequence ID" value="NZ_JACOOH010000002.1"/>
</dbReference>
<comment type="caution">
    <text evidence="3">The sequence shown here is derived from an EMBL/GenBank/DDBJ whole genome shotgun (WGS) entry which is preliminary data.</text>
</comment>
<dbReference type="Proteomes" id="UP000646484">
    <property type="component" value="Unassembled WGS sequence"/>
</dbReference>
<proteinExistence type="predicted"/>
<feature type="transmembrane region" description="Helical" evidence="2">
    <location>
        <begin position="6"/>
        <end position="24"/>
    </location>
</feature>
<gene>
    <name evidence="3" type="ORF">H8S64_06200</name>
</gene>
<keyword evidence="2" id="KW-1133">Transmembrane helix</keyword>
<sequence>MSDSVLDLIIYLALTLGAGAVGLIKSSKEKKAKNARPVVQQPEEFFDESDDDTVVITQQPEIFKPQEIFQPVWQDEELSEKLEKEKEESITGFGRTDEERYAMLERMQQEARKVRGKRITTLFKEEEEEPSNEQQTEIPNKHFELDIRQAIIASEILNRKY</sequence>
<protein>
    <recommendedName>
        <fullName evidence="5">Conjugal transfer protein</fullName>
    </recommendedName>
</protein>
<evidence type="ECO:0000256" key="1">
    <source>
        <dbReference type="SAM" id="MobiDB-lite"/>
    </source>
</evidence>
<feature type="region of interest" description="Disordered" evidence="1">
    <location>
        <begin position="30"/>
        <end position="51"/>
    </location>
</feature>
<keyword evidence="4" id="KW-1185">Reference proteome</keyword>
<evidence type="ECO:0000256" key="2">
    <source>
        <dbReference type="SAM" id="Phobius"/>
    </source>
</evidence>
<keyword evidence="2" id="KW-0472">Membrane</keyword>
<evidence type="ECO:0000313" key="4">
    <source>
        <dbReference type="Proteomes" id="UP000646484"/>
    </source>
</evidence>
<dbReference type="EMBL" id="JACOOH010000002">
    <property type="protein sequence ID" value="MBC5620685.1"/>
    <property type="molecule type" value="Genomic_DNA"/>
</dbReference>
<evidence type="ECO:0000313" key="3">
    <source>
        <dbReference type="EMBL" id="MBC5620685.1"/>
    </source>
</evidence>